<sequence>MKIAVLSGKGGTGKTTVSTNLALTLNIPYIDCDVEEPNGFIFLNPVLENEEEVFLQVPEIHKETCTLCGACVKACQFHALAKAGKEIVLFEKLCHDCGACKLVCEADAVTFRKRAIGKIQRGRTEKIQCERGILNIGEPMAVPIIKKLLASLPEETQFIDCPPGTSCNVVNSLRFADAAILVTEPSEFGLHDMKMAIELVKKYSIPYGVIINKDDQTENMVKKYCKESQTPLLGAVPYSREAAIIYSKGGMLCQESSYKKIFEEIAEKMKEVFRWN</sequence>
<dbReference type="Gene3D" id="3.30.70.20">
    <property type="match status" value="1"/>
</dbReference>
<evidence type="ECO:0000259" key="4">
    <source>
        <dbReference type="PROSITE" id="PS51379"/>
    </source>
</evidence>
<dbReference type="OrthoDB" id="9806398at2"/>
<accession>A0A1I6K5L3</accession>
<dbReference type="Gene3D" id="3.40.50.300">
    <property type="entry name" value="P-loop containing nucleotide triphosphate hydrolases"/>
    <property type="match status" value="1"/>
</dbReference>
<dbReference type="PROSITE" id="PS51379">
    <property type="entry name" value="4FE4S_FER_2"/>
    <property type="match status" value="2"/>
</dbReference>
<dbReference type="Pfam" id="PF01656">
    <property type="entry name" value="CbiA"/>
    <property type="match status" value="1"/>
</dbReference>
<keyword evidence="6" id="KW-1185">Reference proteome</keyword>
<evidence type="ECO:0000313" key="5">
    <source>
        <dbReference type="EMBL" id="SFR86496.1"/>
    </source>
</evidence>
<evidence type="ECO:0000256" key="2">
    <source>
        <dbReference type="ARBA" id="ARBA00023004"/>
    </source>
</evidence>
<dbReference type="PANTHER" id="PTHR43063:SF1">
    <property type="entry name" value="4FE-4S CLUSTER CONTAINING PARA FAMILY ATPASE PROTEIN"/>
    <property type="match status" value="1"/>
</dbReference>
<proteinExistence type="predicted"/>
<evidence type="ECO:0000256" key="3">
    <source>
        <dbReference type="ARBA" id="ARBA00023014"/>
    </source>
</evidence>
<organism evidence="5 6">
    <name type="scientific">Anaeromicropila populeti</name>
    <dbReference type="NCBI Taxonomy" id="37658"/>
    <lineage>
        <taxon>Bacteria</taxon>
        <taxon>Bacillati</taxon>
        <taxon>Bacillota</taxon>
        <taxon>Clostridia</taxon>
        <taxon>Lachnospirales</taxon>
        <taxon>Lachnospiraceae</taxon>
        <taxon>Anaeromicropila</taxon>
    </lineage>
</organism>
<dbReference type="Pfam" id="PF00037">
    <property type="entry name" value="Fer4"/>
    <property type="match status" value="1"/>
</dbReference>
<dbReference type="PROSITE" id="PS00198">
    <property type="entry name" value="4FE4S_FER_1"/>
    <property type="match status" value="1"/>
</dbReference>
<dbReference type="InterPro" id="IPR027417">
    <property type="entry name" value="P-loop_NTPase"/>
</dbReference>
<protein>
    <submittedName>
        <fullName evidence="5">MinD superfamily P-loop ATPase, contains an inserted ferredoxin domain</fullName>
    </submittedName>
</protein>
<keyword evidence="1" id="KW-0479">Metal-binding</keyword>
<dbReference type="GO" id="GO:0046872">
    <property type="term" value="F:metal ion binding"/>
    <property type="evidence" value="ECO:0007669"/>
    <property type="project" value="UniProtKB-KW"/>
</dbReference>
<evidence type="ECO:0000313" key="6">
    <source>
        <dbReference type="Proteomes" id="UP000199659"/>
    </source>
</evidence>
<gene>
    <name evidence="5" type="ORF">SAMN05661086_02208</name>
</gene>
<dbReference type="RefSeq" id="WP_092560725.1">
    <property type="nucleotide sequence ID" value="NZ_FOYZ01000008.1"/>
</dbReference>
<keyword evidence="3" id="KW-0411">Iron-sulfur</keyword>
<feature type="domain" description="4Fe-4S ferredoxin-type" evidence="4">
    <location>
        <begin position="86"/>
        <end position="114"/>
    </location>
</feature>
<evidence type="ECO:0000256" key="1">
    <source>
        <dbReference type="ARBA" id="ARBA00022723"/>
    </source>
</evidence>
<dbReference type="STRING" id="37658.SAMN05661086_02208"/>
<dbReference type="GO" id="GO:0051536">
    <property type="term" value="F:iron-sulfur cluster binding"/>
    <property type="evidence" value="ECO:0007669"/>
    <property type="project" value="UniProtKB-KW"/>
</dbReference>
<dbReference type="AlphaFoldDB" id="A0A1I6K5L3"/>
<dbReference type="InterPro" id="IPR017896">
    <property type="entry name" value="4Fe4S_Fe-S-bd"/>
</dbReference>
<dbReference type="EMBL" id="FOYZ01000008">
    <property type="protein sequence ID" value="SFR86496.1"/>
    <property type="molecule type" value="Genomic_DNA"/>
</dbReference>
<feature type="domain" description="4Fe-4S ferredoxin-type" evidence="4">
    <location>
        <begin position="56"/>
        <end position="85"/>
    </location>
</feature>
<dbReference type="SUPFAM" id="SSF52540">
    <property type="entry name" value="P-loop containing nucleoside triphosphate hydrolases"/>
    <property type="match status" value="1"/>
</dbReference>
<dbReference type="InterPro" id="IPR002586">
    <property type="entry name" value="CobQ/CobB/MinD/ParA_Nub-bd_dom"/>
</dbReference>
<keyword evidence="2" id="KW-0408">Iron</keyword>
<dbReference type="PANTHER" id="PTHR43063">
    <property type="entry name" value="4FE-4S CLUSTER CONTAINING PARA FAMILY ATPASE PROTEIN"/>
    <property type="match status" value="1"/>
</dbReference>
<name>A0A1I6K5L3_9FIRM</name>
<dbReference type="InterPro" id="IPR017900">
    <property type="entry name" value="4Fe4S_Fe_S_CS"/>
</dbReference>
<reference evidence="5 6" key="1">
    <citation type="submission" date="2016-10" db="EMBL/GenBank/DDBJ databases">
        <authorList>
            <person name="de Groot N.N."/>
        </authorList>
    </citation>
    <scope>NUCLEOTIDE SEQUENCE [LARGE SCALE GENOMIC DNA]</scope>
    <source>
        <strain evidence="5 6">743A</strain>
    </source>
</reference>
<dbReference type="Proteomes" id="UP000199659">
    <property type="component" value="Unassembled WGS sequence"/>
</dbReference>